<dbReference type="AlphaFoldDB" id="A0A430QXS0"/>
<dbReference type="EMBL" id="PELP01000561">
    <property type="protein sequence ID" value="RTG99941.1"/>
    <property type="molecule type" value="Genomic_DNA"/>
</dbReference>
<feature type="domain" description="DUF5658" evidence="2">
    <location>
        <begin position="38"/>
        <end position="105"/>
    </location>
</feature>
<keyword evidence="1" id="KW-1133">Transmembrane helix</keyword>
<keyword evidence="1" id="KW-0812">Transmembrane</keyword>
<protein>
    <recommendedName>
        <fullName evidence="2">DUF5658 domain-containing protein</fullName>
    </recommendedName>
</protein>
<feature type="transmembrane region" description="Helical" evidence="1">
    <location>
        <begin position="96"/>
        <end position="121"/>
    </location>
</feature>
<comment type="caution">
    <text evidence="3">The sequence shown here is derived from an EMBL/GenBank/DDBJ whole genome shotgun (WGS) entry which is preliminary data.</text>
</comment>
<gene>
    <name evidence="3" type="ORF">CSW47_14705</name>
</gene>
<dbReference type="InterPro" id="IPR043717">
    <property type="entry name" value="DUF5658"/>
</dbReference>
<organism evidence="3 4">
    <name type="scientific">Thermus scotoductus</name>
    <dbReference type="NCBI Taxonomy" id="37636"/>
    <lineage>
        <taxon>Bacteria</taxon>
        <taxon>Thermotogati</taxon>
        <taxon>Deinococcota</taxon>
        <taxon>Deinococci</taxon>
        <taxon>Thermales</taxon>
        <taxon>Thermaceae</taxon>
        <taxon>Thermus</taxon>
    </lineage>
</organism>
<evidence type="ECO:0000256" key="1">
    <source>
        <dbReference type="SAM" id="Phobius"/>
    </source>
</evidence>
<evidence type="ECO:0000259" key="2">
    <source>
        <dbReference type="Pfam" id="PF18902"/>
    </source>
</evidence>
<evidence type="ECO:0000313" key="3">
    <source>
        <dbReference type="EMBL" id="RTG99941.1"/>
    </source>
</evidence>
<proteinExistence type="predicted"/>
<name>A0A430QXS0_THESC</name>
<dbReference type="RefSeq" id="WP_126201037.1">
    <property type="nucleotide sequence ID" value="NZ_PELP01000561.1"/>
</dbReference>
<reference evidence="3 4" key="1">
    <citation type="journal article" date="2019" name="Extremophiles">
        <title>Biogeography of thermophiles and predominance of Thermus scotoductus in domestic water heaters.</title>
        <authorList>
            <person name="Wilpiszeski R.L."/>
            <person name="Zhang Z."/>
            <person name="House C.H."/>
        </authorList>
    </citation>
    <scope>NUCLEOTIDE SEQUENCE [LARGE SCALE GENOMIC DNA]</scope>
    <source>
        <strain evidence="3 4">34_S34</strain>
    </source>
</reference>
<feature type="transmembrane region" description="Helical" evidence="1">
    <location>
        <begin position="29"/>
        <end position="47"/>
    </location>
</feature>
<feature type="transmembrane region" description="Helical" evidence="1">
    <location>
        <begin position="67"/>
        <end position="90"/>
    </location>
</feature>
<sequence>MPFLLIGVLTVYTLALALGSPEAFRKAWLYALVYYGVSALGDTWTTLEGLRRGYREGNPLYARALSWSPWGIFLVDLGLLSLKVVFLLRLGFDSTVAYPVAFVIAGHGHAVGFLWNLGFVLPLRK</sequence>
<dbReference type="Pfam" id="PF18902">
    <property type="entry name" value="DUF5658"/>
    <property type="match status" value="1"/>
</dbReference>
<keyword evidence="1" id="KW-0472">Membrane</keyword>
<accession>A0A430QXS0</accession>
<dbReference type="Proteomes" id="UP000286734">
    <property type="component" value="Unassembled WGS sequence"/>
</dbReference>
<evidence type="ECO:0000313" key="4">
    <source>
        <dbReference type="Proteomes" id="UP000286734"/>
    </source>
</evidence>